<evidence type="ECO:0000313" key="3">
    <source>
        <dbReference type="Proteomes" id="UP000217199"/>
    </source>
</evidence>
<evidence type="ECO:0000313" key="2">
    <source>
        <dbReference type="EMBL" id="PAV18967.1"/>
    </source>
</evidence>
<accession>A0A286UHA2</accession>
<feature type="compositionally biased region" description="Polar residues" evidence="1">
    <location>
        <begin position="148"/>
        <end position="171"/>
    </location>
</feature>
<sequence>MGISKTARAKVTRNARIKKDMLKLLPPPIVERDACICSHCSRVRFDQTVSDSVAITQATVEPEEGQYASRVLGDWEKVQRERLRESRKKVLRSDAMRDAMVHHLAEFIQDMNVLKRRGVEWSPDTVSEIGETSDSGSEGGGMTSDSDASNLGCQPSSSGIRSEGGQNNTPIVRNEGAEPSNQPQSAPALRLRINNKVIRLSPLRPRS</sequence>
<dbReference type="EMBL" id="NBII01000005">
    <property type="protein sequence ID" value="PAV18967.1"/>
    <property type="molecule type" value="Genomic_DNA"/>
</dbReference>
<feature type="region of interest" description="Disordered" evidence="1">
    <location>
        <begin position="124"/>
        <end position="193"/>
    </location>
</feature>
<reference evidence="2 3" key="1">
    <citation type="journal article" date="2017" name="Mol. Ecol.">
        <title>Comparative and population genomic landscape of Phellinus noxius: A hypervariable fungus causing root rot in trees.</title>
        <authorList>
            <person name="Chung C.L."/>
            <person name="Lee T.J."/>
            <person name="Akiba M."/>
            <person name="Lee H.H."/>
            <person name="Kuo T.H."/>
            <person name="Liu D."/>
            <person name="Ke H.M."/>
            <person name="Yokoi T."/>
            <person name="Roa M.B."/>
            <person name="Lu M.J."/>
            <person name="Chang Y.Y."/>
            <person name="Ann P.J."/>
            <person name="Tsai J.N."/>
            <person name="Chen C.Y."/>
            <person name="Tzean S.S."/>
            <person name="Ota Y."/>
            <person name="Hattori T."/>
            <person name="Sahashi N."/>
            <person name="Liou R.F."/>
            <person name="Kikuchi T."/>
            <person name="Tsai I.J."/>
        </authorList>
    </citation>
    <scope>NUCLEOTIDE SEQUENCE [LARGE SCALE GENOMIC DNA]</scope>
    <source>
        <strain evidence="2 3">FFPRI411160</strain>
    </source>
</reference>
<proteinExistence type="predicted"/>
<organism evidence="2 3">
    <name type="scientific">Pyrrhoderma noxium</name>
    <dbReference type="NCBI Taxonomy" id="2282107"/>
    <lineage>
        <taxon>Eukaryota</taxon>
        <taxon>Fungi</taxon>
        <taxon>Dikarya</taxon>
        <taxon>Basidiomycota</taxon>
        <taxon>Agaricomycotina</taxon>
        <taxon>Agaricomycetes</taxon>
        <taxon>Hymenochaetales</taxon>
        <taxon>Hymenochaetaceae</taxon>
        <taxon>Pyrrhoderma</taxon>
    </lineage>
</organism>
<dbReference type="InParanoid" id="A0A286UHA2"/>
<dbReference type="Proteomes" id="UP000217199">
    <property type="component" value="Unassembled WGS sequence"/>
</dbReference>
<comment type="caution">
    <text evidence="2">The sequence shown here is derived from an EMBL/GenBank/DDBJ whole genome shotgun (WGS) entry which is preliminary data.</text>
</comment>
<evidence type="ECO:0000256" key="1">
    <source>
        <dbReference type="SAM" id="MobiDB-lite"/>
    </source>
</evidence>
<name>A0A286UHA2_9AGAM</name>
<feature type="compositionally biased region" description="Low complexity" evidence="1">
    <location>
        <begin position="127"/>
        <end position="136"/>
    </location>
</feature>
<protein>
    <submittedName>
        <fullName evidence="2">Uncharacterized protein</fullName>
    </submittedName>
</protein>
<dbReference type="AlphaFoldDB" id="A0A286UHA2"/>
<keyword evidence="3" id="KW-1185">Reference proteome</keyword>
<gene>
    <name evidence="2" type="ORF">PNOK_0581100</name>
</gene>